<dbReference type="OrthoDB" id="26276at10239"/>
<proteinExistence type="predicted"/>
<dbReference type="GeneID" id="2700309"/>
<name>Q6VZP7_CNPV</name>
<gene>
    <name evidence="1" type="primary">CNPV100</name>
</gene>
<organism evidence="1 2">
    <name type="scientific">Canarypox virus</name>
    <name type="common">CNPV</name>
    <dbReference type="NCBI Taxonomy" id="44088"/>
    <lineage>
        <taxon>Viruses</taxon>
        <taxon>Varidnaviria</taxon>
        <taxon>Bamfordvirae</taxon>
        <taxon>Nucleocytoviricota</taxon>
        <taxon>Pokkesviricetes</taxon>
        <taxon>Chitovirales</taxon>
        <taxon>Poxviridae</taxon>
        <taxon>Chordopoxvirinae</taxon>
        <taxon>Avipoxvirus</taxon>
        <taxon>Avipoxvirus canarypox</taxon>
    </lineage>
</organism>
<organismHost>
    <name type="scientific">Serinus</name>
    <dbReference type="NCBI Taxonomy" id="9134"/>
</organismHost>
<keyword evidence="2" id="KW-1185">Reference proteome</keyword>
<accession>Q6VZP7</accession>
<reference evidence="1 2" key="1">
    <citation type="journal article" date="2004" name="J. Virol.">
        <title>The genome of canarypox virus.</title>
        <authorList>
            <person name="Tulman E.R."/>
            <person name="Afonso C.L."/>
            <person name="Lu Z."/>
            <person name="Zsak L."/>
            <person name="Kutish G.F."/>
            <person name="Rock D.L."/>
        </authorList>
    </citation>
    <scope>NUCLEOTIDE SEQUENCE [LARGE SCALE GENOMIC DNA]</scope>
    <source>
        <strain evidence="1">ATCC VR-111</strain>
    </source>
</reference>
<dbReference type="RefSeq" id="NP_955123.1">
    <property type="nucleotide sequence ID" value="NC_005309.1"/>
</dbReference>
<dbReference type="KEGG" id="vg:2700309"/>
<protein>
    <submittedName>
        <fullName evidence="1">CNPV100 putative interleukin binding protein</fullName>
    </submittedName>
</protein>
<evidence type="ECO:0000313" key="2">
    <source>
        <dbReference type="Proteomes" id="UP000168164"/>
    </source>
</evidence>
<evidence type="ECO:0000313" key="1">
    <source>
        <dbReference type="EMBL" id="AAR83446.1"/>
    </source>
</evidence>
<dbReference type="Proteomes" id="UP000168164">
    <property type="component" value="Segment"/>
</dbReference>
<sequence length="169" mass="19046">MSFRTIIFLFFITYLSVNGNHHHDSSEEDYDSEEDEDFINLEDYLPSNAVKGPDGQRECCPITRKDCTYLNITRNPDVEGFTSLICVACARVNSSATMSWQGPNKTPIGKMTTVTSKNAVKIPLPNSTFFMKEIVVSNDENNGTEFACVLLESNSTVTRQLLRRYVLNV</sequence>
<dbReference type="EMBL" id="AY318871">
    <property type="protein sequence ID" value="AAR83446.1"/>
    <property type="molecule type" value="Genomic_DNA"/>
</dbReference>